<gene>
    <name evidence="2" type="ORF">GSUB_04320</name>
</gene>
<evidence type="ECO:0000313" key="2">
    <source>
        <dbReference type="EMBL" id="AJF05940.1"/>
    </source>
</evidence>
<evidence type="ECO:0000313" key="3">
    <source>
        <dbReference type="Proteomes" id="UP000035036"/>
    </source>
</evidence>
<dbReference type="Proteomes" id="UP000035036">
    <property type="component" value="Chromosome"/>
</dbReference>
<dbReference type="OrthoDB" id="5402510at2"/>
<dbReference type="EMBL" id="CP010311">
    <property type="protein sequence ID" value="AJF05940.1"/>
    <property type="molecule type" value="Genomic_DNA"/>
</dbReference>
<reference evidence="2 3" key="1">
    <citation type="journal article" date="2015" name="Genome Announc.">
        <title>Genomes of Geoalkalibacter ferrihydriticus Z-0531T and Geoalkalibacter subterraneus Red1T, Two Haloalkaliphilic Metal-Reducing Deltaproteobacteria.</title>
        <authorList>
            <person name="Badalamenti J.P."/>
            <person name="Krajmalnik-Brown R."/>
            <person name="Torres C.I."/>
            <person name="Bond D.R."/>
        </authorList>
    </citation>
    <scope>NUCLEOTIDE SEQUENCE [LARGE SCALE GENOMIC DNA]</scope>
    <source>
        <strain evidence="2 3">Red1</strain>
    </source>
</reference>
<feature type="region of interest" description="Disordered" evidence="1">
    <location>
        <begin position="73"/>
        <end position="97"/>
    </location>
</feature>
<protein>
    <submittedName>
        <fullName evidence="2">Uncharacterized protein</fullName>
    </submittedName>
</protein>
<dbReference type="HOGENOM" id="CLU_182925_0_0_7"/>
<dbReference type="KEGG" id="gsb:GSUB_04320"/>
<organism evidence="2 3">
    <name type="scientific">Geoalkalibacter subterraneus</name>
    <dbReference type="NCBI Taxonomy" id="483547"/>
    <lineage>
        <taxon>Bacteria</taxon>
        <taxon>Pseudomonadati</taxon>
        <taxon>Thermodesulfobacteriota</taxon>
        <taxon>Desulfuromonadia</taxon>
        <taxon>Desulfuromonadales</taxon>
        <taxon>Geoalkalibacteraceae</taxon>
        <taxon>Geoalkalibacter</taxon>
    </lineage>
</organism>
<accession>A0A0B5FPB7</accession>
<name>A0A0B5FPB7_9BACT</name>
<evidence type="ECO:0000256" key="1">
    <source>
        <dbReference type="SAM" id="MobiDB-lite"/>
    </source>
</evidence>
<dbReference type="RefSeq" id="WP_040199357.1">
    <property type="nucleotide sequence ID" value="NZ_CP010311.1"/>
</dbReference>
<sequence length="97" mass="11065">MEDEKIRVRTENDRMLDVHVDNKRADGIWIILGEGVNSLKCKLTPTDNGLAYAGSIMGREIIYERSVKQVREDLANQRQPQDRLPSCPGGSRNRGRR</sequence>
<dbReference type="AlphaFoldDB" id="A0A0B5FPB7"/>
<keyword evidence="3" id="KW-1185">Reference proteome</keyword>
<proteinExistence type="predicted"/>